<evidence type="ECO:0000256" key="1">
    <source>
        <dbReference type="SAM" id="MobiDB-lite"/>
    </source>
</evidence>
<dbReference type="AlphaFoldDB" id="A0AAV2DUB3"/>
<feature type="region of interest" description="Disordered" evidence="1">
    <location>
        <begin position="1"/>
        <end position="30"/>
    </location>
</feature>
<dbReference type="Proteomes" id="UP001497516">
    <property type="component" value="Chromosome 3"/>
</dbReference>
<sequence>MQRPSAVRPKRTKDRFEIHRRILSSPGKNKRRFTALSDEIELSGAVSMKRCRRGALKGWRFWLPPSSVLDGVISPTGSIPLKDEQQPEPVMGLKQTIRRSNCDRPLGEDGSVTPSIDRLNISTVNPDCCSGNVFRSILTPADVAHPSSVPDGVFSSTGSIPLKDEQQPEPVMGLKETIRSSNCDRPLGEDGPVPPSKDGLSVSTVNPDCCPAMFSDRY</sequence>
<evidence type="ECO:0000313" key="3">
    <source>
        <dbReference type="Proteomes" id="UP001497516"/>
    </source>
</evidence>
<accession>A0AAV2DUB3</accession>
<keyword evidence="3" id="KW-1185">Reference proteome</keyword>
<organism evidence="2 3">
    <name type="scientific">Linum trigynum</name>
    <dbReference type="NCBI Taxonomy" id="586398"/>
    <lineage>
        <taxon>Eukaryota</taxon>
        <taxon>Viridiplantae</taxon>
        <taxon>Streptophyta</taxon>
        <taxon>Embryophyta</taxon>
        <taxon>Tracheophyta</taxon>
        <taxon>Spermatophyta</taxon>
        <taxon>Magnoliopsida</taxon>
        <taxon>eudicotyledons</taxon>
        <taxon>Gunneridae</taxon>
        <taxon>Pentapetalae</taxon>
        <taxon>rosids</taxon>
        <taxon>fabids</taxon>
        <taxon>Malpighiales</taxon>
        <taxon>Linaceae</taxon>
        <taxon>Linum</taxon>
    </lineage>
</organism>
<dbReference type="EMBL" id="OZ034816">
    <property type="protein sequence ID" value="CAL1377098.1"/>
    <property type="molecule type" value="Genomic_DNA"/>
</dbReference>
<evidence type="ECO:0000313" key="2">
    <source>
        <dbReference type="EMBL" id="CAL1377098.1"/>
    </source>
</evidence>
<feature type="region of interest" description="Disordered" evidence="1">
    <location>
        <begin position="179"/>
        <end position="204"/>
    </location>
</feature>
<name>A0AAV2DUB3_9ROSI</name>
<reference evidence="2 3" key="1">
    <citation type="submission" date="2024-04" db="EMBL/GenBank/DDBJ databases">
        <authorList>
            <person name="Fracassetti M."/>
        </authorList>
    </citation>
    <scope>NUCLEOTIDE SEQUENCE [LARGE SCALE GENOMIC DNA]</scope>
</reference>
<protein>
    <submittedName>
        <fullName evidence="2">Uncharacterized protein</fullName>
    </submittedName>
</protein>
<gene>
    <name evidence="2" type="ORF">LTRI10_LOCUS18776</name>
</gene>
<proteinExistence type="predicted"/>